<feature type="binding site" evidence="18">
    <location>
        <position position="826"/>
    </location>
    <ligand>
        <name>Mn(2+)</name>
        <dbReference type="ChEBI" id="CHEBI:29035"/>
        <label>3</label>
    </ligand>
</feature>
<dbReference type="InterPro" id="IPR006275">
    <property type="entry name" value="CPSase_lsu"/>
</dbReference>
<evidence type="ECO:0000256" key="17">
    <source>
        <dbReference type="ARBA" id="ARBA00062056"/>
    </source>
</evidence>
<evidence type="ECO:0000259" key="19">
    <source>
        <dbReference type="PROSITE" id="PS50975"/>
    </source>
</evidence>
<keyword evidence="14" id="KW-0464">Manganese</keyword>
<dbReference type="Pfam" id="PF02786">
    <property type="entry name" value="CPSase_L_D2"/>
    <property type="match status" value="2"/>
</dbReference>
<keyword evidence="11 18" id="KW-0067">ATP-binding</keyword>
<evidence type="ECO:0000256" key="15">
    <source>
        <dbReference type="ARBA" id="ARBA00047359"/>
    </source>
</evidence>
<feature type="domain" description="MGS-like" evidence="20">
    <location>
        <begin position="934"/>
        <end position="1075"/>
    </location>
</feature>
<feature type="binding site" evidence="18">
    <location>
        <position position="215"/>
    </location>
    <ligand>
        <name>ATP</name>
        <dbReference type="ChEBI" id="CHEBI:30616"/>
        <label>1</label>
    </ligand>
</feature>
<comment type="subunit">
    <text evidence="17 18">Composed of two chains; the small (or glutamine) chain promotes the hydrolysis of glutamine to ammonia, which is used by the large (or ammonia) chain to synthesize carbamoyl phosphate. Tetramer of heterodimers (alpha,beta)4.</text>
</comment>
<dbReference type="Pfam" id="PF25596">
    <property type="entry name" value="CPSase_L_D1"/>
    <property type="match status" value="2"/>
</dbReference>
<keyword evidence="7 18" id="KW-0028">Amino-acid biosynthesis</keyword>
<feature type="region of interest" description="Carboxyphosphate synthetic domain" evidence="18">
    <location>
        <begin position="1"/>
        <end position="401"/>
    </location>
</feature>
<comment type="catalytic activity">
    <reaction evidence="15 18">
        <text>hydrogencarbonate + NH4(+) + 2 ATP = carbamoyl phosphate + 2 ADP + phosphate + 2 H(+)</text>
        <dbReference type="Rhea" id="RHEA:18029"/>
        <dbReference type="ChEBI" id="CHEBI:15378"/>
        <dbReference type="ChEBI" id="CHEBI:17544"/>
        <dbReference type="ChEBI" id="CHEBI:28938"/>
        <dbReference type="ChEBI" id="CHEBI:30616"/>
        <dbReference type="ChEBI" id="CHEBI:43474"/>
        <dbReference type="ChEBI" id="CHEBI:58228"/>
        <dbReference type="ChEBI" id="CHEBI:456216"/>
        <dbReference type="EC" id="6.3.4.16"/>
    </reaction>
</comment>
<feature type="binding site" evidence="18">
    <location>
        <position position="784"/>
    </location>
    <ligand>
        <name>ATP</name>
        <dbReference type="ChEBI" id="CHEBI:30616"/>
        <label>2</label>
    </ligand>
</feature>
<comment type="pathway">
    <text evidence="2 18">Pyrimidine metabolism; UMP biosynthesis via de novo pathway; (S)-dihydroorotate from bicarbonate: step 1/3.</text>
</comment>
<comment type="domain">
    <text evidence="18">The large subunit is composed of 2 ATP-grasp domains that are involved in binding the 2 ATP molecules needed for carbamoyl phosphate synthesis. The N-terminal ATP-grasp domain (referred to as the carboxyphosphate synthetic component) catalyzes the ATP-dependent phosphorylation of hydrogencarbonate to carboxyphosphate and the subsequent nucleophilic attack by ammonia to form a carbamate intermediate. The C-terminal ATP-grasp domain (referred to as the carbamoyl phosphate synthetic component) then catalyzes the phosphorylation of carbamate with the second ATP to form the end product carbamoyl phosphate. The reactive and unstable enzyme intermediates are sequentially channeled from one active site to the next through the interior of the protein over a distance of at least 96 A.</text>
</comment>
<evidence type="ECO:0000256" key="7">
    <source>
        <dbReference type="ARBA" id="ARBA00022605"/>
    </source>
</evidence>
<dbReference type="InterPro" id="IPR011761">
    <property type="entry name" value="ATP-grasp"/>
</dbReference>
<keyword evidence="22" id="KW-1185">Reference proteome</keyword>
<dbReference type="InterPro" id="IPR033937">
    <property type="entry name" value="MGS_CPS_CarB"/>
</dbReference>
<dbReference type="PANTHER" id="PTHR11405:SF53">
    <property type="entry name" value="CARBAMOYL-PHOSPHATE SYNTHASE [AMMONIA], MITOCHONDRIAL"/>
    <property type="match status" value="1"/>
</dbReference>
<dbReference type="InterPro" id="IPR036897">
    <property type="entry name" value="CarbamoylP_synth_lsu_oligo_sf"/>
</dbReference>
<dbReference type="NCBIfam" id="NF009455">
    <property type="entry name" value="PRK12815.1"/>
    <property type="match status" value="1"/>
</dbReference>
<dbReference type="InterPro" id="IPR005480">
    <property type="entry name" value="CPSase_lsu_oligo"/>
</dbReference>
<dbReference type="NCBIfam" id="NF003671">
    <property type="entry name" value="PRK05294.1"/>
    <property type="match status" value="1"/>
</dbReference>
<evidence type="ECO:0000256" key="4">
    <source>
        <dbReference type="ARBA" id="ARBA00009799"/>
    </source>
</evidence>
<comment type="cofactor">
    <cofactor evidence="18">
        <name>Mg(2+)</name>
        <dbReference type="ChEBI" id="CHEBI:18420"/>
    </cofactor>
    <cofactor evidence="18">
        <name>Mn(2+)</name>
        <dbReference type="ChEBI" id="CHEBI:29035"/>
    </cofactor>
    <text evidence="18">Binds 4 Mg(2+) or Mn(2+) ions per subunit.</text>
</comment>
<sequence length="1075" mass="119029">MPKRSDINKVLMIGSGPIQIGQAAEFDYSGSQACRALREEGIEVVLVNSNPATIMTDPEMADSVYIEPLTVESVKEIIEKEKPDGVAAGLGGQTGLNLTAELSEAGVLDEYNVEVLGTPIETIYDSEDRERFRKMMNEIGEPVAESQAVESIEEAKEAAKKLGLPIVVRPAYTLGGTGGGIAKNEKQLEDIVERGLKLSRIDQVLIEESVLGWKEMEYEVMRDANDTCLTVVNMENFDPMGVHTGESMVVAPSQTLSDEDHQKMRTAAIKIIRSLGIEGGCNIQFAFNSETGDYKIVEVNPRVSRSSALASKATGYPIARVSAKIAIGMTLDEIPNDVTKSTPAAFEPTVDYTVVKIPRWPFDKFRDIDRTLSTQMKATGEVMAIGRTLEESIQKAVRSLDIGEDGLKPNKRRVFKEEDEITEYLETPTDLRLFAIYDALKNGFTVEKINEITGIDPFVLNKIKNIQDFEKTIEEDWKSCIQQAKKLGFTDRQIADIAEVDEKIVREHRNKETTPTYKMVDTCAAEFKAETPYYYSTYEEENESKGESDKEKVLILGAGPIRIGQGIEFDYCCVHAISALKEEGIETMIMNNNPETVSTDYDTSDNLFFDPLTLEDVMNVVETEKPDGVMVQFGGQTSVNLAVELKNELEERGLDTKIYGTDPEKMDMAEDRDRFNRLLKNMDIRQPESGIASSREEALEVAEKIGYPLLVRPSYVLGGRAMEIVHDNAELEEYIEEAVKVSPDHPILIDQFIEDGIEIDVDAVSDGEEVLIGGVMEHIEQAGVHSGDSACVLPPQSISQETIDEIKKYVREITKELEVIGLINIQMAVKDGKVYLLEANPRSSRTIPYVSKATGIPLAKIAAKTMVGKTIKELGYDEVEDIKHVAVKEVVMPFDKLPGVDAVLGPEMKSTGEVMGIDYEFGKAFYKAEIAAENEIPTEGTVFMSIKDEDKEPMVPIAKKFEEYGLKLVATKGTAKYLRKKGIKIDTIQKVSEGSPNIVDWIRKGKVDLIINTPTSGKQPKNDGYKIRRAAVDLKTPYITNIQAAKAAADAIEAINKGEIITKSINNYQKGIGEN</sequence>
<dbReference type="GO" id="GO:0046872">
    <property type="term" value="F:metal ion binding"/>
    <property type="evidence" value="ECO:0007669"/>
    <property type="project" value="UniProtKB-KW"/>
</dbReference>
<keyword evidence="12" id="KW-0460">Magnesium</keyword>
<feature type="binding site" evidence="18">
    <location>
        <position position="758"/>
    </location>
    <ligand>
        <name>ATP</name>
        <dbReference type="ChEBI" id="CHEBI:30616"/>
        <label>2</label>
    </ligand>
</feature>
<evidence type="ECO:0000256" key="14">
    <source>
        <dbReference type="ARBA" id="ARBA00023211"/>
    </source>
</evidence>
<evidence type="ECO:0000256" key="12">
    <source>
        <dbReference type="ARBA" id="ARBA00022842"/>
    </source>
</evidence>
<feature type="binding site" evidence="18">
    <location>
        <position position="826"/>
    </location>
    <ligand>
        <name>ATP</name>
        <dbReference type="ChEBI" id="CHEBI:30616"/>
        <label>2</label>
    </ligand>
</feature>
<dbReference type="FunFam" id="3.40.50.20:FF:000001">
    <property type="entry name" value="Carbamoyl-phosphate synthase large chain"/>
    <property type="match status" value="1"/>
</dbReference>
<feature type="binding site" evidence="18">
    <location>
        <position position="786"/>
    </location>
    <ligand>
        <name>ATP</name>
        <dbReference type="ChEBI" id="CHEBI:30616"/>
        <label>2</label>
    </ligand>
</feature>
<evidence type="ECO:0000256" key="16">
    <source>
        <dbReference type="ARBA" id="ARBA00057223"/>
    </source>
</evidence>
<evidence type="ECO:0000256" key="11">
    <source>
        <dbReference type="ARBA" id="ARBA00022840"/>
    </source>
</evidence>
<accession>A0A1Y3GFM6</accession>
<feature type="domain" description="ATP-grasp" evidence="19">
    <location>
        <begin position="676"/>
        <end position="867"/>
    </location>
</feature>
<feature type="binding site" evidence="18">
    <location>
        <position position="169"/>
    </location>
    <ligand>
        <name>ATP</name>
        <dbReference type="ChEBI" id="CHEBI:30616"/>
        <label>1</label>
    </ligand>
</feature>
<feature type="binding site" evidence="18">
    <location>
        <position position="838"/>
    </location>
    <ligand>
        <name>Mn(2+)</name>
        <dbReference type="ChEBI" id="CHEBI:29035"/>
        <label>3</label>
    </ligand>
</feature>
<feature type="binding site" evidence="18">
    <location>
        <position position="241"/>
    </location>
    <ligand>
        <name>ATP</name>
        <dbReference type="ChEBI" id="CHEBI:30616"/>
        <label>1</label>
    </ligand>
</feature>
<feature type="region of interest" description="Allosteric domain" evidence="18">
    <location>
        <begin position="936"/>
        <end position="1075"/>
    </location>
</feature>
<dbReference type="SUPFAM" id="SSF52440">
    <property type="entry name" value="PreATP-grasp domain"/>
    <property type="match status" value="2"/>
</dbReference>
<dbReference type="EC" id="6.3.4.16" evidence="18"/>
<dbReference type="AlphaFoldDB" id="A0A1Y3GFM6"/>
<dbReference type="InterPro" id="IPR005479">
    <property type="entry name" value="CPAse_ATP-bd"/>
</dbReference>
<feature type="binding site" evidence="18">
    <location>
        <position position="783"/>
    </location>
    <ligand>
        <name>ATP</name>
        <dbReference type="ChEBI" id="CHEBI:30616"/>
        <label>2</label>
    </ligand>
</feature>
<feature type="binding site" evidence="18">
    <location>
        <position position="838"/>
    </location>
    <ligand>
        <name>Mn(2+)</name>
        <dbReference type="ChEBI" id="CHEBI:29035"/>
        <label>4</label>
    </ligand>
</feature>
<dbReference type="Gene3D" id="3.30.470.20">
    <property type="entry name" value="ATP-grasp fold, B domain"/>
    <property type="match status" value="2"/>
</dbReference>
<evidence type="ECO:0000256" key="5">
    <source>
        <dbReference type="ARBA" id="ARBA00022571"/>
    </source>
</evidence>
<dbReference type="InterPro" id="IPR011607">
    <property type="entry name" value="MGS-like_dom"/>
</dbReference>
<feature type="binding site" evidence="18">
    <location>
        <position position="175"/>
    </location>
    <ligand>
        <name>ATP</name>
        <dbReference type="ChEBI" id="CHEBI:30616"/>
        <label>1</label>
    </ligand>
</feature>
<feature type="binding site" evidence="18">
    <location>
        <position position="753"/>
    </location>
    <ligand>
        <name>ATP</name>
        <dbReference type="ChEBI" id="CHEBI:30616"/>
        <label>2</label>
    </ligand>
</feature>
<feature type="binding site" evidence="18">
    <location>
        <position position="751"/>
    </location>
    <ligand>
        <name>ATP</name>
        <dbReference type="ChEBI" id="CHEBI:30616"/>
        <label>2</label>
    </ligand>
</feature>
<comment type="catalytic activity">
    <reaction evidence="18">
        <text>hydrogencarbonate + L-glutamine + 2 ATP + H2O = carbamoyl phosphate + L-glutamate + 2 ADP + phosphate + 2 H(+)</text>
        <dbReference type="Rhea" id="RHEA:18633"/>
        <dbReference type="ChEBI" id="CHEBI:15377"/>
        <dbReference type="ChEBI" id="CHEBI:15378"/>
        <dbReference type="ChEBI" id="CHEBI:17544"/>
        <dbReference type="ChEBI" id="CHEBI:29985"/>
        <dbReference type="ChEBI" id="CHEBI:30616"/>
        <dbReference type="ChEBI" id="CHEBI:43474"/>
        <dbReference type="ChEBI" id="CHEBI:58228"/>
        <dbReference type="ChEBI" id="CHEBI:58359"/>
        <dbReference type="ChEBI" id="CHEBI:456216"/>
        <dbReference type="EC" id="6.3.5.5"/>
    </reaction>
</comment>
<dbReference type="SUPFAM" id="SSF48108">
    <property type="entry name" value="Carbamoyl phosphate synthetase, large subunit connection domain"/>
    <property type="match status" value="1"/>
</dbReference>
<feature type="binding site" evidence="18">
    <location>
        <position position="129"/>
    </location>
    <ligand>
        <name>ATP</name>
        <dbReference type="ChEBI" id="CHEBI:30616"/>
        <label>1</label>
    </ligand>
</feature>
<dbReference type="InterPro" id="IPR036914">
    <property type="entry name" value="MGS-like_dom_sf"/>
</dbReference>
<evidence type="ECO:0000256" key="3">
    <source>
        <dbReference type="ARBA" id="ARBA00005077"/>
    </source>
</evidence>
<dbReference type="SUPFAM" id="SSF52335">
    <property type="entry name" value="Methylglyoxal synthase-like"/>
    <property type="match status" value="1"/>
</dbReference>
<evidence type="ECO:0000256" key="8">
    <source>
        <dbReference type="ARBA" id="ARBA00022723"/>
    </source>
</evidence>
<feature type="binding site" evidence="18">
    <location>
        <position position="210"/>
    </location>
    <ligand>
        <name>ATP</name>
        <dbReference type="ChEBI" id="CHEBI:30616"/>
        <label>1</label>
    </ligand>
</feature>
<dbReference type="EC" id="6.3.5.5" evidence="18"/>
<feature type="binding site" evidence="18">
    <location>
        <position position="300"/>
    </location>
    <ligand>
        <name>Mn(2+)</name>
        <dbReference type="ChEBI" id="CHEBI:29035"/>
        <label>2</label>
    </ligand>
</feature>
<evidence type="ECO:0000256" key="9">
    <source>
        <dbReference type="ARBA" id="ARBA00022737"/>
    </source>
</evidence>
<keyword evidence="5 18" id="KW-0055">Arginine biosynthesis</keyword>
<feature type="binding site" evidence="18">
    <location>
        <position position="785"/>
    </location>
    <ligand>
        <name>ATP</name>
        <dbReference type="ChEBI" id="CHEBI:30616"/>
        <label>2</label>
    </ligand>
</feature>
<evidence type="ECO:0000256" key="13">
    <source>
        <dbReference type="ARBA" id="ARBA00022975"/>
    </source>
</evidence>
<feature type="binding site" evidence="18">
    <location>
        <position position="208"/>
    </location>
    <ligand>
        <name>ATP</name>
        <dbReference type="ChEBI" id="CHEBI:30616"/>
        <label>1</label>
    </ligand>
</feature>
<comment type="caution">
    <text evidence="21">The sequence shown here is derived from an EMBL/GenBank/DDBJ whole genome shotgun (WGS) entry which is preliminary data.</text>
</comment>
<feature type="binding site" evidence="18">
    <location>
        <position position="298"/>
    </location>
    <ligand>
        <name>Mg(2+)</name>
        <dbReference type="ChEBI" id="CHEBI:18420"/>
        <label>2</label>
    </ligand>
</feature>
<comment type="cofactor">
    <cofactor evidence="1">
        <name>Mn(2+)</name>
        <dbReference type="ChEBI" id="CHEBI:29035"/>
    </cofactor>
</comment>
<keyword evidence="8" id="KW-0479">Metal-binding</keyword>
<dbReference type="GO" id="GO:0004087">
    <property type="term" value="F:carbamoyl-phosphate synthase (ammonia) activity"/>
    <property type="evidence" value="ECO:0007669"/>
    <property type="project" value="UniProtKB-EC"/>
</dbReference>
<dbReference type="SMART" id="SM01096">
    <property type="entry name" value="CPSase_L_D3"/>
    <property type="match status" value="1"/>
</dbReference>
<proteinExistence type="inferred from homology"/>
<feature type="binding site" evidence="18">
    <location>
        <position position="298"/>
    </location>
    <ligand>
        <name>Mn(2+)</name>
        <dbReference type="ChEBI" id="CHEBI:29035"/>
        <label>2</label>
    </ligand>
</feature>
<dbReference type="PROSITE" id="PS00866">
    <property type="entry name" value="CPSASE_1"/>
    <property type="match status" value="1"/>
</dbReference>
<evidence type="ECO:0000313" key="21">
    <source>
        <dbReference type="EMBL" id="OUJ19103.1"/>
    </source>
</evidence>
<feature type="binding site" evidence="18">
    <location>
        <position position="176"/>
    </location>
    <ligand>
        <name>ATP</name>
        <dbReference type="ChEBI" id="CHEBI:30616"/>
        <label>1</label>
    </ligand>
</feature>
<dbReference type="GO" id="GO:0005737">
    <property type="term" value="C:cytoplasm"/>
    <property type="evidence" value="ECO:0007669"/>
    <property type="project" value="TreeGrafter"/>
</dbReference>
<dbReference type="InterPro" id="IPR005483">
    <property type="entry name" value="CPSase_dom"/>
</dbReference>
<feature type="binding site" evidence="18">
    <location>
        <position position="840"/>
    </location>
    <ligand>
        <name>Mg(2+)</name>
        <dbReference type="ChEBI" id="CHEBI:18420"/>
        <label>4</label>
    </ligand>
</feature>
<dbReference type="HAMAP" id="MF_01210_A">
    <property type="entry name" value="CPSase_L_chain_A"/>
    <property type="match status" value="1"/>
</dbReference>
<feature type="binding site" evidence="18">
    <location>
        <position position="712"/>
    </location>
    <ligand>
        <name>ATP</name>
        <dbReference type="ChEBI" id="CHEBI:30616"/>
        <label>2</label>
    </ligand>
</feature>
<dbReference type="GO" id="GO:0044205">
    <property type="term" value="P:'de novo' UMP biosynthetic process"/>
    <property type="evidence" value="ECO:0007669"/>
    <property type="project" value="UniProtKB-UniRule"/>
</dbReference>
<evidence type="ECO:0000313" key="22">
    <source>
        <dbReference type="Proteomes" id="UP000195137"/>
    </source>
</evidence>
<feature type="binding site" evidence="18">
    <location>
        <position position="298"/>
    </location>
    <ligand>
        <name>Mn(2+)</name>
        <dbReference type="ChEBI" id="CHEBI:29035"/>
        <label>1</label>
    </ligand>
</feature>
<dbReference type="InterPro" id="IPR016185">
    <property type="entry name" value="PreATP-grasp_dom_sf"/>
</dbReference>
<feature type="binding site" evidence="18">
    <location>
        <position position="840"/>
    </location>
    <ligand>
        <name>Mn(2+)</name>
        <dbReference type="ChEBI" id="CHEBI:29035"/>
        <label>4</label>
    </ligand>
</feature>
<dbReference type="Pfam" id="PF02787">
    <property type="entry name" value="CPSase_L_D3"/>
    <property type="match status" value="1"/>
</dbReference>
<dbReference type="PROSITE" id="PS51855">
    <property type="entry name" value="MGS"/>
    <property type="match status" value="1"/>
</dbReference>
<feature type="binding site" evidence="18">
    <location>
        <position position="242"/>
    </location>
    <ligand>
        <name>ATP</name>
        <dbReference type="ChEBI" id="CHEBI:30616"/>
        <label>1</label>
    </ligand>
</feature>
<dbReference type="Gene3D" id="3.40.50.1380">
    <property type="entry name" value="Methylglyoxal synthase-like domain"/>
    <property type="match status" value="1"/>
</dbReference>
<dbReference type="InterPro" id="IPR058047">
    <property type="entry name" value="CPSase_preATP-grasp"/>
</dbReference>
<dbReference type="GO" id="GO:0004088">
    <property type="term" value="F:carbamoyl-phosphate synthase (glutamine-hydrolyzing) activity"/>
    <property type="evidence" value="ECO:0007669"/>
    <property type="project" value="UniProtKB-UniRule"/>
</dbReference>
<keyword evidence="9 18" id="KW-0677">Repeat</keyword>
<keyword evidence="6 18" id="KW-0436">Ligase</keyword>
<dbReference type="FunFam" id="3.30.470.20:FF:000001">
    <property type="entry name" value="Carbamoyl-phosphate synthase large chain"/>
    <property type="match status" value="1"/>
</dbReference>
<feature type="binding site" evidence="18">
    <location>
        <position position="838"/>
    </location>
    <ligand>
        <name>Mg(2+)</name>
        <dbReference type="ChEBI" id="CHEBI:18420"/>
        <label>4</label>
    </ligand>
</feature>
<evidence type="ECO:0000256" key="2">
    <source>
        <dbReference type="ARBA" id="ARBA00004812"/>
    </source>
</evidence>
<evidence type="ECO:0000256" key="6">
    <source>
        <dbReference type="ARBA" id="ARBA00022598"/>
    </source>
</evidence>
<evidence type="ECO:0000256" key="10">
    <source>
        <dbReference type="ARBA" id="ARBA00022741"/>
    </source>
</evidence>
<comment type="function">
    <text evidence="16 18">Large subunit of the glutamine-dependent carbamoyl phosphate synthetase (CPSase). CPSase catalyzes the formation of carbamoyl phosphate from the ammonia moiety of glutamine, carbonate, and phosphate donated by ATP, constituting the first step of 2 biosynthetic pathways, one leading to arginine and/or urea and the other to pyrimidine nucleotides. The large subunit (synthetase) binds the substrates ammonia (free or transferred from glutamine from the small subunit), hydrogencarbonate and ATP and carries out an ATP-coupled ligase reaction, activating hydrogencarbonate by forming carboxy phosphate which reacts with ammonia to form carbamoyl phosphate.</text>
</comment>
<feature type="binding site" evidence="18">
    <location>
        <position position="284"/>
    </location>
    <ligand>
        <name>Mg(2+)</name>
        <dbReference type="ChEBI" id="CHEBI:18420"/>
        <label>1</label>
    </ligand>
</feature>
<dbReference type="GO" id="GO:0006541">
    <property type="term" value="P:glutamine metabolic process"/>
    <property type="evidence" value="ECO:0007669"/>
    <property type="project" value="TreeGrafter"/>
</dbReference>
<dbReference type="GO" id="GO:0006526">
    <property type="term" value="P:L-arginine biosynthetic process"/>
    <property type="evidence" value="ECO:0007669"/>
    <property type="project" value="UniProtKB-UniRule"/>
</dbReference>
<feature type="binding site" evidence="18">
    <location>
        <position position="284"/>
    </location>
    <ligand>
        <name>ATP</name>
        <dbReference type="ChEBI" id="CHEBI:30616"/>
        <label>1</label>
    </ligand>
</feature>
<protein>
    <recommendedName>
        <fullName evidence="18">Carbamoyl phosphate synthase large chain</fullName>
        <ecNumber evidence="18">6.3.4.16</ecNumber>
        <ecNumber evidence="18">6.3.5.5</ecNumber>
    </recommendedName>
    <alternativeName>
        <fullName evidence="18">Carbamoyl phosphate synthetase ammonia chain</fullName>
    </alternativeName>
</protein>
<feature type="binding site" evidence="18">
    <location>
        <position position="826"/>
    </location>
    <ligand>
        <name>Mg(2+)</name>
        <dbReference type="ChEBI" id="CHEBI:18420"/>
        <label>3</label>
    </ligand>
</feature>
<dbReference type="FunFam" id="1.10.1030.10:FF:000002">
    <property type="entry name" value="Carbamoyl-phosphate synthase large chain"/>
    <property type="match status" value="1"/>
</dbReference>
<dbReference type="PROSITE" id="PS00867">
    <property type="entry name" value="CPSASE_2"/>
    <property type="match status" value="1"/>
</dbReference>
<name>A0A1Y3GFM6_9EURY</name>
<comment type="pathway">
    <text evidence="3 18">Amino-acid biosynthesis; L-arginine biosynthesis; carbamoyl phosphate from bicarbonate: step 1/1.</text>
</comment>
<feature type="binding site" evidence="18">
    <location>
        <position position="298"/>
    </location>
    <ligand>
        <name>ATP</name>
        <dbReference type="ChEBI" id="CHEBI:30616"/>
        <label>1</label>
    </ligand>
</feature>
<dbReference type="FunFam" id="3.40.50.20:FF:000002">
    <property type="entry name" value="Carbamoyl-phosphate synthase large chain"/>
    <property type="match status" value="1"/>
</dbReference>
<feature type="domain" description="ATP-grasp" evidence="19">
    <location>
        <begin position="133"/>
        <end position="327"/>
    </location>
</feature>
<dbReference type="Proteomes" id="UP000195137">
    <property type="component" value="Unassembled WGS sequence"/>
</dbReference>
<dbReference type="RefSeq" id="WP_086637143.1">
    <property type="nucleotide sequence ID" value="NZ_MRZU01000003.1"/>
</dbReference>
<feature type="binding site" evidence="18">
    <location>
        <position position="838"/>
    </location>
    <ligand>
        <name>ATP</name>
        <dbReference type="ChEBI" id="CHEBI:30616"/>
        <label>2</label>
    </ligand>
</feature>
<dbReference type="Pfam" id="PF02142">
    <property type="entry name" value="MGS"/>
    <property type="match status" value="1"/>
</dbReference>
<dbReference type="SUPFAM" id="SSF56059">
    <property type="entry name" value="Glutathione synthetase ATP-binding domain-like"/>
    <property type="match status" value="2"/>
</dbReference>
<feature type="binding site" evidence="18">
    <location>
        <position position="298"/>
    </location>
    <ligand>
        <name>Mg(2+)</name>
        <dbReference type="ChEBI" id="CHEBI:18420"/>
        <label>1</label>
    </ligand>
</feature>
<dbReference type="HAMAP" id="MF_01210_B">
    <property type="entry name" value="CPSase_L_chain_B"/>
    <property type="match status" value="1"/>
</dbReference>
<dbReference type="Gene3D" id="3.40.50.20">
    <property type="match status" value="2"/>
</dbReference>
<dbReference type="NCBIfam" id="TIGR01369">
    <property type="entry name" value="CPSaseII_lrg"/>
    <property type="match status" value="1"/>
</dbReference>
<evidence type="ECO:0000256" key="1">
    <source>
        <dbReference type="ARBA" id="ARBA00001936"/>
    </source>
</evidence>
<dbReference type="UniPathway" id="UPA00070">
    <property type="reaction ID" value="UER00115"/>
</dbReference>
<reference evidence="21 22" key="1">
    <citation type="submission" date="2016-12" db="EMBL/GenBank/DDBJ databases">
        <title>Discovery of methanogenic haloarchaea.</title>
        <authorList>
            <person name="Sorokin D.Y."/>
            <person name="Makarova K.S."/>
            <person name="Abbas B."/>
            <person name="Ferrer M."/>
            <person name="Golyshin P.N."/>
        </authorList>
    </citation>
    <scope>NUCLEOTIDE SEQUENCE [LARGE SCALE GENOMIC DNA]</scope>
    <source>
        <strain evidence="21">AMET1</strain>
    </source>
</reference>
<comment type="similarity">
    <text evidence="4 18">Belongs to the CarB family.</text>
</comment>
<evidence type="ECO:0000256" key="18">
    <source>
        <dbReference type="HAMAP-Rule" id="MF_01210"/>
    </source>
</evidence>
<organism evidence="21 22">
    <name type="scientific">Methanonatronarchaeum thermophilum</name>
    <dbReference type="NCBI Taxonomy" id="1927129"/>
    <lineage>
        <taxon>Archaea</taxon>
        <taxon>Methanobacteriati</taxon>
        <taxon>Methanobacteriota</taxon>
        <taxon>Methanonatronarchaeia</taxon>
        <taxon>Methanonatronarchaeales</taxon>
        <taxon>Methanonatronarchaeaceae</taxon>
        <taxon>Methanonatronarchaeum</taxon>
    </lineage>
</organism>
<keyword evidence="13 18" id="KW-0665">Pyrimidine biosynthesis</keyword>
<dbReference type="OrthoDB" id="85487at2157"/>
<comment type="caution">
    <text evidence="18">Lacks conserved residue(s) required for the propagation of feature annotation.</text>
</comment>
<feature type="binding site" evidence="18">
    <location>
        <position position="243"/>
    </location>
    <ligand>
        <name>ATP</name>
        <dbReference type="ChEBI" id="CHEBI:30616"/>
        <label>1</label>
    </ligand>
</feature>
<feature type="binding site" evidence="18">
    <location>
        <position position="300"/>
    </location>
    <ligand>
        <name>Mg(2+)</name>
        <dbReference type="ChEBI" id="CHEBI:18420"/>
        <label>2</label>
    </ligand>
</feature>
<gene>
    <name evidence="18" type="primary">carB</name>
    <name evidence="21" type="ORF">AMET1_0755</name>
</gene>
<evidence type="ECO:0000259" key="20">
    <source>
        <dbReference type="PROSITE" id="PS51855"/>
    </source>
</evidence>
<dbReference type="CDD" id="cd01424">
    <property type="entry name" value="MGS_CPS_II"/>
    <property type="match status" value="1"/>
</dbReference>
<keyword evidence="10 18" id="KW-0547">Nucleotide-binding</keyword>
<dbReference type="Gene3D" id="1.10.1030.10">
    <property type="entry name" value="Carbamoyl-phosphate synthetase, large subunit oligomerisation domain"/>
    <property type="match status" value="1"/>
</dbReference>
<dbReference type="EMBL" id="MRZU01000003">
    <property type="protein sequence ID" value="OUJ19103.1"/>
    <property type="molecule type" value="Genomic_DNA"/>
</dbReference>
<dbReference type="SMART" id="SM00851">
    <property type="entry name" value="MGS"/>
    <property type="match status" value="1"/>
</dbReference>
<dbReference type="PRINTS" id="PR00098">
    <property type="entry name" value="CPSASE"/>
</dbReference>
<dbReference type="FunFam" id="3.30.1490.20:FF:000001">
    <property type="entry name" value="Carbamoyl-phosphate synthase large chain"/>
    <property type="match status" value="1"/>
</dbReference>
<dbReference type="UniPathway" id="UPA00068">
    <property type="reaction ID" value="UER00171"/>
</dbReference>
<feature type="binding site" evidence="18">
    <location>
        <position position="838"/>
    </location>
    <ligand>
        <name>Mg(2+)</name>
        <dbReference type="ChEBI" id="CHEBI:18420"/>
        <label>3</label>
    </ligand>
</feature>
<dbReference type="PANTHER" id="PTHR11405">
    <property type="entry name" value="CARBAMOYLTRANSFERASE FAMILY MEMBER"/>
    <property type="match status" value="1"/>
</dbReference>
<dbReference type="FunFam" id="3.30.470.20:FF:000013">
    <property type="entry name" value="Carbamoyl-phosphate synthase large chain"/>
    <property type="match status" value="1"/>
</dbReference>
<feature type="binding site" evidence="18">
    <location>
        <position position="284"/>
    </location>
    <ligand>
        <name>Mn(2+)</name>
        <dbReference type="ChEBI" id="CHEBI:29035"/>
        <label>1</label>
    </ligand>
</feature>
<dbReference type="PROSITE" id="PS50975">
    <property type="entry name" value="ATP_GRASP"/>
    <property type="match status" value="2"/>
</dbReference>
<dbReference type="GO" id="GO:0005524">
    <property type="term" value="F:ATP binding"/>
    <property type="evidence" value="ECO:0007669"/>
    <property type="project" value="UniProtKB-UniRule"/>
</dbReference>